<sequence>MLDIERDTYSKHAAEWADLHQGKFAVVKGDSLAGVFDTIDDALAAGARSYGLQPFLVRQLGQPPEQISIPALVMGLLRAHS</sequence>
<accession>A0A564ZMF8</accession>
<dbReference type="EMBL" id="CABIKM010000064">
    <property type="protein sequence ID" value="VUZ86520.1"/>
    <property type="molecule type" value="Genomic_DNA"/>
</dbReference>
<evidence type="ECO:0000313" key="2">
    <source>
        <dbReference type="Proteomes" id="UP000334340"/>
    </source>
</evidence>
<organism evidence="1 2">
    <name type="scientific">Candidatus Methylomirabilis lanthanidiphila</name>
    <dbReference type="NCBI Taxonomy" id="2211376"/>
    <lineage>
        <taxon>Bacteria</taxon>
        <taxon>Candidatus Methylomirabilota</taxon>
        <taxon>Candidatus Methylomirabilia</taxon>
        <taxon>Candidatus Methylomirabilales</taxon>
        <taxon>Candidatus Methylomirabilaceae</taxon>
        <taxon>Candidatus Methylomirabilis</taxon>
    </lineage>
</organism>
<evidence type="ECO:0008006" key="3">
    <source>
        <dbReference type="Google" id="ProtNLM"/>
    </source>
</evidence>
<keyword evidence="2" id="KW-1185">Reference proteome</keyword>
<protein>
    <recommendedName>
        <fullName evidence="3">DUF5678 domain-containing protein</fullName>
    </recommendedName>
</protein>
<name>A0A564ZMF8_9BACT</name>
<reference evidence="1 2" key="1">
    <citation type="submission" date="2019-07" db="EMBL/GenBank/DDBJ databases">
        <authorList>
            <person name="Cremers G."/>
        </authorList>
    </citation>
    <scope>NUCLEOTIDE SEQUENCE [LARGE SCALE GENOMIC DNA]</scope>
</reference>
<proteinExistence type="predicted"/>
<dbReference type="Proteomes" id="UP000334340">
    <property type="component" value="Unassembled WGS sequence"/>
</dbReference>
<gene>
    <name evidence="1" type="ORF">MELA_02924</name>
</gene>
<evidence type="ECO:0000313" key="1">
    <source>
        <dbReference type="EMBL" id="VUZ86520.1"/>
    </source>
</evidence>
<dbReference type="AlphaFoldDB" id="A0A564ZMF8"/>